<dbReference type="CDD" id="cd08241">
    <property type="entry name" value="QOR1"/>
    <property type="match status" value="1"/>
</dbReference>
<evidence type="ECO:0000313" key="3">
    <source>
        <dbReference type="Proteomes" id="UP001056035"/>
    </source>
</evidence>
<dbReference type="EMBL" id="CP098502">
    <property type="protein sequence ID" value="UTI65863.1"/>
    <property type="molecule type" value="Genomic_DNA"/>
</dbReference>
<evidence type="ECO:0000259" key="1">
    <source>
        <dbReference type="SMART" id="SM00829"/>
    </source>
</evidence>
<dbReference type="SUPFAM" id="SSF50129">
    <property type="entry name" value="GroES-like"/>
    <property type="match status" value="1"/>
</dbReference>
<dbReference type="InterPro" id="IPR020843">
    <property type="entry name" value="ER"/>
</dbReference>
<dbReference type="Pfam" id="PF00107">
    <property type="entry name" value="ADH_zinc_N"/>
    <property type="match status" value="1"/>
</dbReference>
<dbReference type="InterPro" id="IPR013149">
    <property type="entry name" value="ADH-like_C"/>
</dbReference>
<dbReference type="Gene3D" id="3.90.180.10">
    <property type="entry name" value="Medium-chain alcohol dehydrogenases, catalytic domain"/>
    <property type="match status" value="1"/>
</dbReference>
<gene>
    <name evidence="2" type="ORF">NBH00_06510</name>
</gene>
<organism evidence="2 3">
    <name type="scientific">Paraconexibacter antarcticus</name>
    <dbReference type="NCBI Taxonomy" id="2949664"/>
    <lineage>
        <taxon>Bacteria</taxon>
        <taxon>Bacillati</taxon>
        <taxon>Actinomycetota</taxon>
        <taxon>Thermoleophilia</taxon>
        <taxon>Solirubrobacterales</taxon>
        <taxon>Paraconexibacteraceae</taxon>
        <taxon>Paraconexibacter</taxon>
    </lineage>
</organism>
<reference evidence="2 3" key="1">
    <citation type="submission" date="2022-06" db="EMBL/GenBank/DDBJ databases">
        <title>Paraconexibacter antarcticus.</title>
        <authorList>
            <person name="Kim C.S."/>
        </authorList>
    </citation>
    <scope>NUCLEOTIDE SEQUENCE [LARGE SCALE GENOMIC DNA]</scope>
    <source>
        <strain evidence="2 3">02-257</strain>
    </source>
</reference>
<dbReference type="Pfam" id="PF08240">
    <property type="entry name" value="ADH_N"/>
    <property type="match status" value="1"/>
</dbReference>
<evidence type="ECO:0000313" key="2">
    <source>
        <dbReference type="EMBL" id="UTI65863.1"/>
    </source>
</evidence>
<accession>A0ABY5DX32</accession>
<name>A0ABY5DX32_9ACTN</name>
<keyword evidence="3" id="KW-1185">Reference proteome</keyword>
<dbReference type="SUPFAM" id="SSF51735">
    <property type="entry name" value="NAD(P)-binding Rossmann-fold domains"/>
    <property type="match status" value="1"/>
</dbReference>
<dbReference type="PANTHER" id="PTHR43677:SF4">
    <property type="entry name" value="QUINONE OXIDOREDUCTASE-LIKE PROTEIN 2"/>
    <property type="match status" value="1"/>
</dbReference>
<protein>
    <submittedName>
        <fullName evidence="2">NADPH:quinone oxidoreductase family protein</fullName>
    </submittedName>
</protein>
<feature type="domain" description="Enoyl reductase (ER)" evidence="1">
    <location>
        <begin position="11"/>
        <end position="321"/>
    </location>
</feature>
<dbReference type="Proteomes" id="UP001056035">
    <property type="component" value="Chromosome"/>
</dbReference>
<dbReference type="InterPro" id="IPR013154">
    <property type="entry name" value="ADH-like_N"/>
</dbReference>
<dbReference type="InterPro" id="IPR011032">
    <property type="entry name" value="GroES-like_sf"/>
</dbReference>
<dbReference type="RefSeq" id="WP_254572541.1">
    <property type="nucleotide sequence ID" value="NZ_CP098502.1"/>
</dbReference>
<dbReference type="SMART" id="SM00829">
    <property type="entry name" value="PKS_ER"/>
    <property type="match status" value="1"/>
</dbReference>
<dbReference type="Gene3D" id="3.40.50.720">
    <property type="entry name" value="NAD(P)-binding Rossmann-like Domain"/>
    <property type="match status" value="1"/>
</dbReference>
<sequence length="324" mass="32954">MRALMLRETTGPSGLHLEDVPVPEGGDGLVLVDVNTAGVGFVDMLVTKGEYQIKPPLPFIPGFEVAGTVRSVPAGSALKPGQRVAAMTFSGGYAEVVAVPEFLAFPLPDAVDDVTAAGAVINAGTAYLGLVRRGRLAPGETVLVHGAAGGTGLAAIGVAKAVGAGRIIAAASSEDKRAAALAAGADEAVDSGGDWVTAVKELTGGRGADVVWDPVGGDVFAGSLRCMAPEGRLLVVGFAGGTIPEVKVNRLLLRSHDVVGVNYGGFAAVDPAFPRRTADETFGWMAEGKLRFEAGPAVPLEQGPAVLQAFADRTVVGKPVLQVR</sequence>
<dbReference type="PANTHER" id="PTHR43677">
    <property type="entry name" value="SHORT-CHAIN DEHYDROGENASE/REDUCTASE"/>
    <property type="match status" value="1"/>
</dbReference>
<dbReference type="InterPro" id="IPR036291">
    <property type="entry name" value="NAD(P)-bd_dom_sf"/>
</dbReference>
<proteinExistence type="predicted"/>
<dbReference type="InterPro" id="IPR051397">
    <property type="entry name" value="Zn-ADH-like_protein"/>
</dbReference>